<reference evidence="1" key="1">
    <citation type="submission" date="2020-02" db="EMBL/GenBank/DDBJ databases">
        <authorList>
            <person name="Scholz U."/>
            <person name="Mascher M."/>
            <person name="Fiebig A."/>
        </authorList>
    </citation>
    <scope>NUCLEOTIDE SEQUENCE</scope>
</reference>
<name>A0A7I8L9M2_SPIIN</name>
<dbReference type="AlphaFoldDB" id="A0A7I8L9M2"/>
<proteinExistence type="predicted"/>
<keyword evidence="2" id="KW-1185">Reference proteome</keyword>
<gene>
    <name evidence="1" type="ORF">SI8410_12017014</name>
</gene>
<sequence length="113" mass="11472">MAGTSEIGRGDGDDAGAVLRDLEEHRHGQVEVRARGIAPAAVVRGKGEVRRAEVGGGDDNGGAAAVAPPGVVRALDLEAGPAAKAVVEQSRAQCRRLHAVSLAVQVPVSTRPP</sequence>
<dbReference type="EMBL" id="LR746275">
    <property type="protein sequence ID" value="CAA7406336.1"/>
    <property type="molecule type" value="Genomic_DNA"/>
</dbReference>
<evidence type="ECO:0000313" key="1">
    <source>
        <dbReference type="EMBL" id="CAA7406336.1"/>
    </source>
</evidence>
<evidence type="ECO:0000313" key="2">
    <source>
        <dbReference type="Proteomes" id="UP000663760"/>
    </source>
</evidence>
<dbReference type="Proteomes" id="UP000663760">
    <property type="component" value="Chromosome 12"/>
</dbReference>
<protein>
    <submittedName>
        <fullName evidence="1">Uncharacterized protein</fullName>
    </submittedName>
</protein>
<accession>A0A7I8L9M2</accession>
<organism evidence="1 2">
    <name type="scientific">Spirodela intermedia</name>
    <name type="common">Intermediate duckweed</name>
    <dbReference type="NCBI Taxonomy" id="51605"/>
    <lineage>
        <taxon>Eukaryota</taxon>
        <taxon>Viridiplantae</taxon>
        <taxon>Streptophyta</taxon>
        <taxon>Embryophyta</taxon>
        <taxon>Tracheophyta</taxon>
        <taxon>Spermatophyta</taxon>
        <taxon>Magnoliopsida</taxon>
        <taxon>Liliopsida</taxon>
        <taxon>Araceae</taxon>
        <taxon>Lemnoideae</taxon>
        <taxon>Spirodela</taxon>
    </lineage>
</organism>